<dbReference type="InterPro" id="IPR023179">
    <property type="entry name" value="GTP-bd_ortho_bundle_sf"/>
</dbReference>
<evidence type="ECO:0000259" key="7">
    <source>
        <dbReference type="PROSITE" id="PS51721"/>
    </source>
</evidence>
<keyword evidence="8" id="KW-0378">Hydrolase</keyword>
<dbReference type="Pfam" id="PF01926">
    <property type="entry name" value="MMR_HSR1"/>
    <property type="match status" value="1"/>
</dbReference>
<dbReference type="SUPFAM" id="SSF52540">
    <property type="entry name" value="P-loop containing nucleoside triphosphate hydrolases"/>
    <property type="match status" value="1"/>
</dbReference>
<dbReference type="GO" id="GO:0005525">
    <property type="term" value="F:GTP binding"/>
    <property type="evidence" value="ECO:0007669"/>
    <property type="project" value="UniProtKB-KW"/>
</dbReference>
<dbReference type="EMBL" id="MCFH01000035">
    <property type="protein sequence ID" value="ORX46380.1"/>
    <property type="molecule type" value="Genomic_DNA"/>
</dbReference>
<comment type="caution">
    <text evidence="8">The sequence shown here is derived from an EMBL/GenBank/DDBJ whole genome shotgun (WGS) entry which is preliminary data.</text>
</comment>
<dbReference type="PANTHER" id="PTHR11089">
    <property type="entry name" value="GTP-BINDING PROTEIN-RELATED"/>
    <property type="match status" value="1"/>
</dbReference>
<keyword evidence="4" id="KW-0342">GTP-binding</keyword>
<dbReference type="AlphaFoldDB" id="A0A1Y1V3D0"/>
<evidence type="ECO:0000256" key="4">
    <source>
        <dbReference type="ARBA" id="ARBA00023134"/>
    </source>
</evidence>
<keyword evidence="5" id="KW-0539">Nucleus</keyword>
<reference evidence="8 9" key="2">
    <citation type="submission" date="2016-08" db="EMBL/GenBank/DDBJ databases">
        <title>Pervasive Adenine N6-methylation of Active Genes in Fungi.</title>
        <authorList>
            <consortium name="DOE Joint Genome Institute"/>
            <person name="Mondo S.J."/>
            <person name="Dannebaum R.O."/>
            <person name="Kuo R.C."/>
            <person name="Labutti K."/>
            <person name="Haridas S."/>
            <person name="Kuo A."/>
            <person name="Salamov A."/>
            <person name="Ahrendt S.R."/>
            <person name="Lipzen A."/>
            <person name="Sullivan W."/>
            <person name="Andreopoulos W.B."/>
            <person name="Clum A."/>
            <person name="Lindquist E."/>
            <person name="Daum C."/>
            <person name="Ramamoorthy G.K."/>
            <person name="Gryganskyi A."/>
            <person name="Culley D."/>
            <person name="Magnuson J.K."/>
            <person name="James T.Y."/>
            <person name="O'Malley M.A."/>
            <person name="Stajich J.E."/>
            <person name="Spatafora J.W."/>
            <person name="Visel A."/>
            <person name="Grigoriev I.V."/>
        </authorList>
    </citation>
    <scope>NUCLEOTIDE SEQUENCE [LARGE SCALE GENOMIC DNA]</scope>
    <source>
        <strain evidence="9">finn</strain>
    </source>
</reference>
<dbReference type="FunFam" id="1.10.1580.10:FF:000002">
    <property type="entry name" value="Guanine nucleotide-binding protein-like 3 (nucleolar)-like"/>
    <property type="match status" value="1"/>
</dbReference>
<evidence type="ECO:0000256" key="6">
    <source>
        <dbReference type="SAM" id="MobiDB-lite"/>
    </source>
</evidence>
<dbReference type="PROSITE" id="PS51721">
    <property type="entry name" value="G_CP"/>
    <property type="match status" value="1"/>
</dbReference>
<name>A0A1Y1V3D0_9FUNG</name>
<feature type="region of interest" description="Disordered" evidence="6">
    <location>
        <begin position="1"/>
        <end position="65"/>
    </location>
</feature>
<dbReference type="CDD" id="cd04178">
    <property type="entry name" value="Nucleostemin_like"/>
    <property type="match status" value="1"/>
</dbReference>
<dbReference type="InterPro" id="IPR050755">
    <property type="entry name" value="TRAFAC_YlqF/YawG_RiboMat"/>
</dbReference>
<dbReference type="PRINTS" id="PR00326">
    <property type="entry name" value="GTP1OBG"/>
</dbReference>
<dbReference type="Gene3D" id="1.10.1580.10">
    <property type="match status" value="1"/>
</dbReference>
<gene>
    <name evidence="8" type="ORF">BCR36DRAFT_102632</name>
</gene>
<dbReference type="GO" id="GO:0005730">
    <property type="term" value="C:nucleolus"/>
    <property type="evidence" value="ECO:0007669"/>
    <property type="project" value="TreeGrafter"/>
</dbReference>
<accession>A0A1Y1V3D0</accession>
<evidence type="ECO:0000313" key="8">
    <source>
        <dbReference type="EMBL" id="ORX46380.1"/>
    </source>
</evidence>
<organism evidence="8 9">
    <name type="scientific">Piromyces finnis</name>
    <dbReference type="NCBI Taxonomy" id="1754191"/>
    <lineage>
        <taxon>Eukaryota</taxon>
        <taxon>Fungi</taxon>
        <taxon>Fungi incertae sedis</taxon>
        <taxon>Chytridiomycota</taxon>
        <taxon>Chytridiomycota incertae sedis</taxon>
        <taxon>Neocallimastigomycetes</taxon>
        <taxon>Neocallimastigales</taxon>
        <taxon>Neocallimastigaceae</taxon>
        <taxon>Piromyces</taxon>
    </lineage>
</organism>
<evidence type="ECO:0000256" key="5">
    <source>
        <dbReference type="ARBA" id="ARBA00023242"/>
    </source>
</evidence>
<evidence type="ECO:0000313" key="9">
    <source>
        <dbReference type="Proteomes" id="UP000193719"/>
    </source>
</evidence>
<dbReference type="Proteomes" id="UP000193719">
    <property type="component" value="Unassembled WGS sequence"/>
</dbReference>
<dbReference type="InterPro" id="IPR030378">
    <property type="entry name" value="G_CP_dom"/>
</dbReference>
<evidence type="ECO:0000256" key="2">
    <source>
        <dbReference type="ARBA" id="ARBA00022741"/>
    </source>
</evidence>
<dbReference type="STRING" id="1754191.A0A1Y1V3D0"/>
<dbReference type="InterPro" id="IPR027417">
    <property type="entry name" value="P-loop_NTPase"/>
</dbReference>
<dbReference type="OrthoDB" id="10266128at2759"/>
<dbReference type="FunFam" id="3.40.50.300:FF:000493">
    <property type="entry name" value="Guanine nucleotide-binding protein-like 3-like protein"/>
    <property type="match status" value="1"/>
</dbReference>
<dbReference type="PANTHER" id="PTHR11089:SF30">
    <property type="entry name" value="GUANINE NUCLEOTIDE-BINDING PROTEIN-LIKE 3 HOMOLOG"/>
    <property type="match status" value="1"/>
</dbReference>
<sequence>MAKKKGHNSRDDRKGKRNNPLKNNQRLKKDPGLPNLTNIKAKMDKKLKNERDRQRSARSVLQNKNRNFNITDLSAMAREADARDREFNDTHLGSVDSFAGSYSVEGAATGQKDNSRKAYFKEFKKVLDNADVVLEVLDARDPLGCRTKRIEQDILESGLDKKIILILNKIDLVPKDVVNDWLKYLRNEYPTIAFKASTQNQRSNLGQLNISADIASDSMLNSSECIGADNLIKLLKNYCRSANIKTSITVGVIGFPNVGKSSVINSLKRSKVCNVGSTPGVTKNAQQIHLDKNIKLLDCPGIVFTQAKKDGSNAAEVLLRNCVKVELLEDPVTPVEVIVSRCQTEQLMELYDIPSFENSHDFLLKLAASKGKLKKGGIPDVESTARSVIQDWNNGKIPYYTIPPVRKDIHVSSSIVTGYSKEFVIPGFNFGGDDNDDDNMMDDAR</sequence>
<reference evidence="8 9" key="1">
    <citation type="submission" date="2016-08" db="EMBL/GenBank/DDBJ databases">
        <title>Genomes of anaerobic fungi encode conserved fungal cellulosomes for biomass hydrolysis.</title>
        <authorList>
            <consortium name="DOE Joint Genome Institute"/>
            <person name="Haitjema C.H."/>
            <person name="Gilmore S.P."/>
            <person name="Henske J.K."/>
            <person name="Solomon K.V."/>
            <person name="De Groot R."/>
            <person name="Kuo A."/>
            <person name="Mondo S.J."/>
            <person name="Salamov A.A."/>
            <person name="Labutti K."/>
            <person name="Zhao Z."/>
            <person name="Chiniquy J."/>
            <person name="Barry K."/>
            <person name="Brewer H.M."/>
            <person name="Purvine S.O."/>
            <person name="Wright A.T."/>
            <person name="Boxma B."/>
            <person name="Van Alen T."/>
            <person name="Hackstein J.H."/>
            <person name="Baker S.E."/>
            <person name="Grigoriev I.V."/>
            <person name="O'Malley M.A."/>
        </authorList>
    </citation>
    <scope>NUCLEOTIDE SEQUENCE [LARGE SCALE GENOMIC DNA]</scope>
    <source>
        <strain evidence="9">finn</strain>
    </source>
</reference>
<dbReference type="GO" id="GO:0016787">
    <property type="term" value="F:hydrolase activity"/>
    <property type="evidence" value="ECO:0007669"/>
    <property type="project" value="UniProtKB-KW"/>
</dbReference>
<keyword evidence="9" id="KW-1185">Reference proteome</keyword>
<feature type="compositionally biased region" description="Basic and acidic residues" evidence="6">
    <location>
        <begin position="41"/>
        <end position="55"/>
    </location>
</feature>
<protein>
    <submittedName>
        <fullName evidence="8">p-loop containing nucleoside triphosphate hydrolase protein</fullName>
    </submittedName>
</protein>
<keyword evidence="3" id="KW-0175">Coiled coil</keyword>
<feature type="domain" description="CP-type G" evidence="7">
    <location>
        <begin position="120"/>
        <end position="305"/>
    </location>
</feature>
<dbReference type="InterPro" id="IPR006073">
    <property type="entry name" value="GTP-bd"/>
</dbReference>
<proteinExistence type="predicted"/>
<keyword evidence="2" id="KW-0547">Nucleotide-binding</keyword>
<dbReference type="Gene3D" id="3.40.50.300">
    <property type="entry name" value="P-loop containing nucleotide triphosphate hydrolases"/>
    <property type="match status" value="1"/>
</dbReference>
<evidence type="ECO:0000256" key="1">
    <source>
        <dbReference type="ARBA" id="ARBA00004123"/>
    </source>
</evidence>
<evidence type="ECO:0000256" key="3">
    <source>
        <dbReference type="ARBA" id="ARBA00023054"/>
    </source>
</evidence>
<comment type="subcellular location">
    <subcellularLocation>
        <location evidence="1">Nucleus</location>
    </subcellularLocation>
</comment>